<dbReference type="GO" id="GO:0031267">
    <property type="term" value="F:small GTPase binding"/>
    <property type="evidence" value="ECO:0007669"/>
    <property type="project" value="TreeGrafter"/>
</dbReference>
<dbReference type="SUPFAM" id="SSF52047">
    <property type="entry name" value="RNI-like"/>
    <property type="match status" value="1"/>
</dbReference>
<evidence type="ECO:0008006" key="7">
    <source>
        <dbReference type="Google" id="ProtNLM"/>
    </source>
</evidence>
<dbReference type="Pfam" id="PF13516">
    <property type="entry name" value="LRR_6"/>
    <property type="match status" value="2"/>
</dbReference>
<dbReference type="InterPro" id="IPR001611">
    <property type="entry name" value="Leu-rich_rpt"/>
</dbReference>
<keyword evidence="3" id="KW-0677">Repeat</keyword>
<evidence type="ECO:0000256" key="1">
    <source>
        <dbReference type="ARBA" id="ARBA00022468"/>
    </source>
</evidence>
<dbReference type="CDD" id="cd00116">
    <property type="entry name" value="LRR_RI"/>
    <property type="match status" value="1"/>
</dbReference>
<dbReference type="RefSeq" id="XP_018271724.1">
    <property type="nucleotide sequence ID" value="XM_018412717.1"/>
</dbReference>
<gene>
    <name evidence="5" type="ORF">RHOBADRAFT_25845</name>
</gene>
<evidence type="ECO:0000256" key="2">
    <source>
        <dbReference type="ARBA" id="ARBA00022614"/>
    </source>
</evidence>
<dbReference type="STRING" id="578459.A0A194S586"/>
<dbReference type="GO" id="GO:0006913">
    <property type="term" value="P:nucleocytoplasmic transport"/>
    <property type="evidence" value="ECO:0007669"/>
    <property type="project" value="TreeGrafter"/>
</dbReference>
<accession>A0A194S586</accession>
<dbReference type="GO" id="GO:0048471">
    <property type="term" value="C:perinuclear region of cytoplasm"/>
    <property type="evidence" value="ECO:0007669"/>
    <property type="project" value="TreeGrafter"/>
</dbReference>
<dbReference type="InterPro" id="IPR032675">
    <property type="entry name" value="LRR_dom_sf"/>
</dbReference>
<sequence length="405" mass="43920">MAKVTETTDTLFSLVGQQLKLDTLEQTQPYLDLLRDSPHLKEVRFGGNTLGVAACEAIAKALEDKHQLETADFSDVFTGRLISEIPQCLRALCTSLLTLPNLTSLDLSDNAFGGRSAEPMLEFIGNAPALQVLKLNNNGMGPAGGAMIAGALLENAKKAEREGRKSALRVLVCGRNRLENGSSSAFAEAFSALTTLEEVRMPQNGIRMEGIEAIVTALRANPGLVTLDLQDNTATEKGSRAIAQSLPSWPKLQNLNLSDCLLRPRGGLAIFTTLSSGSNPLLSSVKLQSNELDARAVLALARALDQHGEHVVDLELNGNYGDDGEEEQFVKVREALDKWGHGEALDELDELEEPEEDEEEESEADEDEETAEERAEAEEPKQVASEQDKKDEDELAGLMGKVEIK</sequence>
<dbReference type="SMART" id="SM00368">
    <property type="entry name" value="LRR_RI"/>
    <property type="match status" value="8"/>
</dbReference>
<name>A0A194S586_RHOGW</name>
<feature type="region of interest" description="Disordered" evidence="4">
    <location>
        <begin position="341"/>
        <end position="405"/>
    </location>
</feature>
<dbReference type="EMBL" id="KQ474077">
    <property type="protein sequence ID" value="KPV75675.1"/>
    <property type="molecule type" value="Genomic_DNA"/>
</dbReference>
<protein>
    <recommendedName>
        <fullName evidence="7">Ran GTPase activating protein 1</fullName>
    </recommendedName>
</protein>
<dbReference type="OMA" id="NGSMEAW"/>
<keyword evidence="6" id="KW-1185">Reference proteome</keyword>
<dbReference type="GO" id="GO:0005634">
    <property type="term" value="C:nucleus"/>
    <property type="evidence" value="ECO:0007669"/>
    <property type="project" value="TreeGrafter"/>
</dbReference>
<dbReference type="GO" id="GO:0005829">
    <property type="term" value="C:cytosol"/>
    <property type="evidence" value="ECO:0007669"/>
    <property type="project" value="TreeGrafter"/>
</dbReference>
<dbReference type="Proteomes" id="UP000053890">
    <property type="component" value="Unassembled WGS sequence"/>
</dbReference>
<dbReference type="GeneID" id="28973166"/>
<dbReference type="PANTHER" id="PTHR24113">
    <property type="entry name" value="RAN GTPASE-ACTIVATING PROTEIN 1"/>
    <property type="match status" value="1"/>
</dbReference>
<evidence type="ECO:0000313" key="5">
    <source>
        <dbReference type="EMBL" id="KPV75675.1"/>
    </source>
</evidence>
<keyword evidence="2" id="KW-0433">Leucine-rich repeat</keyword>
<evidence type="ECO:0000256" key="4">
    <source>
        <dbReference type="SAM" id="MobiDB-lite"/>
    </source>
</evidence>
<organism evidence="5 6">
    <name type="scientific">Rhodotorula graminis (strain WP1)</name>
    <dbReference type="NCBI Taxonomy" id="578459"/>
    <lineage>
        <taxon>Eukaryota</taxon>
        <taxon>Fungi</taxon>
        <taxon>Dikarya</taxon>
        <taxon>Basidiomycota</taxon>
        <taxon>Pucciniomycotina</taxon>
        <taxon>Microbotryomycetes</taxon>
        <taxon>Sporidiobolales</taxon>
        <taxon>Sporidiobolaceae</taxon>
        <taxon>Rhodotorula</taxon>
    </lineage>
</organism>
<dbReference type="InterPro" id="IPR027038">
    <property type="entry name" value="RanGap"/>
</dbReference>
<feature type="compositionally biased region" description="Basic and acidic residues" evidence="4">
    <location>
        <begin position="372"/>
        <end position="392"/>
    </location>
</feature>
<keyword evidence="1" id="KW-0343">GTPase activation</keyword>
<dbReference type="GO" id="GO:0005096">
    <property type="term" value="F:GTPase activator activity"/>
    <property type="evidence" value="ECO:0007669"/>
    <property type="project" value="UniProtKB-KW"/>
</dbReference>
<dbReference type="PANTHER" id="PTHR24113:SF12">
    <property type="entry name" value="RAN GTPASE-ACTIVATING PROTEIN 1"/>
    <property type="match status" value="1"/>
</dbReference>
<dbReference type="Gene3D" id="3.80.10.10">
    <property type="entry name" value="Ribonuclease Inhibitor"/>
    <property type="match status" value="1"/>
</dbReference>
<reference evidence="5 6" key="1">
    <citation type="journal article" date="2015" name="Front. Microbiol.">
        <title>Genome sequence of the plant growth promoting endophytic yeast Rhodotorula graminis WP1.</title>
        <authorList>
            <person name="Firrincieli A."/>
            <person name="Otillar R."/>
            <person name="Salamov A."/>
            <person name="Schmutz J."/>
            <person name="Khan Z."/>
            <person name="Redman R.S."/>
            <person name="Fleck N.D."/>
            <person name="Lindquist E."/>
            <person name="Grigoriev I.V."/>
            <person name="Doty S.L."/>
        </authorList>
    </citation>
    <scope>NUCLEOTIDE SEQUENCE [LARGE SCALE GENOMIC DNA]</scope>
    <source>
        <strain evidence="5 6">WP1</strain>
    </source>
</reference>
<proteinExistence type="predicted"/>
<dbReference type="AlphaFoldDB" id="A0A194S586"/>
<feature type="compositionally biased region" description="Acidic residues" evidence="4">
    <location>
        <begin position="345"/>
        <end position="371"/>
    </location>
</feature>
<evidence type="ECO:0000256" key="3">
    <source>
        <dbReference type="ARBA" id="ARBA00022737"/>
    </source>
</evidence>
<evidence type="ECO:0000313" key="6">
    <source>
        <dbReference type="Proteomes" id="UP000053890"/>
    </source>
</evidence>
<dbReference type="OrthoDB" id="184583at2759"/>